<evidence type="ECO:0000256" key="1">
    <source>
        <dbReference type="SAM" id="Phobius"/>
    </source>
</evidence>
<geneLocation type="mitochondrion" evidence="2"/>
<organism evidence="2">
    <name type="scientific">Leucauge celebesiana</name>
    <dbReference type="NCBI Taxonomy" id="1112430"/>
    <lineage>
        <taxon>Eukaryota</taxon>
        <taxon>Metazoa</taxon>
        <taxon>Ecdysozoa</taxon>
        <taxon>Arthropoda</taxon>
        <taxon>Chelicerata</taxon>
        <taxon>Arachnida</taxon>
        <taxon>Araneae</taxon>
        <taxon>Araneomorphae</taxon>
        <taxon>Entelegynae</taxon>
        <taxon>Araneoidea</taxon>
        <taxon>Tetragnathidae</taxon>
        <taxon>Leucauge</taxon>
    </lineage>
</organism>
<evidence type="ECO:0000313" key="2">
    <source>
        <dbReference type="EMBL" id="QHH25557.1"/>
    </source>
</evidence>
<protein>
    <submittedName>
        <fullName evidence="2">ATP synthase F0 subunit 8</fullName>
    </submittedName>
</protein>
<name>A0A6B9REB0_9ARAC</name>
<gene>
    <name evidence="2" type="primary">ATP8</name>
</gene>
<keyword evidence="1" id="KW-0472">Membrane</keyword>
<keyword evidence="1" id="KW-0812">Transmembrane</keyword>
<sequence>MPQLMPLPWVISLFMIFFFIFLMVMMYSNCFLKMNIPVKLKSKIFILWLW</sequence>
<accession>A0A6B9REB0</accession>
<dbReference type="AlphaFoldDB" id="A0A6B9REB0"/>
<feature type="transmembrane region" description="Helical" evidence="1">
    <location>
        <begin position="6"/>
        <end position="32"/>
    </location>
</feature>
<keyword evidence="2" id="KW-0496">Mitochondrion</keyword>
<proteinExistence type="predicted"/>
<dbReference type="EMBL" id="MN296353">
    <property type="protein sequence ID" value="QHH25557.1"/>
    <property type="molecule type" value="Genomic_DNA"/>
</dbReference>
<keyword evidence="1" id="KW-1133">Transmembrane helix</keyword>
<reference evidence="2" key="1">
    <citation type="journal article" date="2019" name="Mitochondrial DNA Part B Resour">
        <title>Characterization of the complete mitochondrial genome and phylogenetic analysis of Leucauge celebesiana (Araneae: Tetragnathidae).</title>
        <authorList>
            <person name="Yan X."/>
            <person name="Xu K.-K."/>
            <person name="Yang D.-X."/>
            <person name="Li C."/>
            <person name="Yang W.-J."/>
        </authorList>
    </citation>
    <scope>NUCLEOTIDE SEQUENCE</scope>
</reference>